<dbReference type="Gene3D" id="3.10.180.10">
    <property type="entry name" value="2,3-Dihydroxybiphenyl 1,2-Dioxygenase, domain 1"/>
    <property type="match status" value="1"/>
</dbReference>
<evidence type="ECO:0000313" key="2">
    <source>
        <dbReference type="Proteomes" id="UP001601948"/>
    </source>
</evidence>
<reference evidence="1 2" key="1">
    <citation type="submission" date="2024-10" db="EMBL/GenBank/DDBJ databases">
        <title>The Natural Products Discovery Center: Release of the First 8490 Sequenced Strains for Exploring Actinobacteria Biosynthetic Diversity.</title>
        <authorList>
            <person name="Kalkreuter E."/>
            <person name="Kautsar S.A."/>
            <person name="Yang D."/>
            <person name="Bader C.D."/>
            <person name="Teijaro C.N."/>
            <person name="Fluegel L."/>
            <person name="Davis C.M."/>
            <person name="Simpson J.R."/>
            <person name="Lauterbach L."/>
            <person name="Steele A.D."/>
            <person name="Gui C."/>
            <person name="Meng S."/>
            <person name="Li G."/>
            <person name="Viehrig K."/>
            <person name="Ye F."/>
            <person name="Su P."/>
            <person name="Kiefer A.F."/>
            <person name="Nichols A."/>
            <person name="Cepeda A.J."/>
            <person name="Yan W."/>
            <person name="Fan B."/>
            <person name="Jiang Y."/>
            <person name="Adhikari A."/>
            <person name="Zheng C.-J."/>
            <person name="Schuster L."/>
            <person name="Cowan T.M."/>
            <person name="Smanski M.J."/>
            <person name="Chevrette M.G."/>
            <person name="De Carvalho L.P.S."/>
            <person name="Shen B."/>
        </authorList>
    </citation>
    <scope>NUCLEOTIDE SEQUENCE [LARGE SCALE GENOMIC DNA]</scope>
    <source>
        <strain evidence="1 2">NPDC003040</strain>
    </source>
</reference>
<gene>
    <name evidence="1" type="ORF">ACFYV7_25220</name>
</gene>
<proteinExistence type="predicted"/>
<dbReference type="InterPro" id="IPR029068">
    <property type="entry name" value="Glyas_Bleomycin-R_OHBP_Dase"/>
</dbReference>
<evidence type="ECO:0000313" key="1">
    <source>
        <dbReference type="EMBL" id="MFF3226122.1"/>
    </source>
</evidence>
<name>A0ABW6QXX8_9NOCA</name>
<dbReference type="Pfam" id="PF13669">
    <property type="entry name" value="Glyoxalase_4"/>
    <property type="match status" value="1"/>
</dbReference>
<dbReference type="EMBL" id="JBIAPI010000007">
    <property type="protein sequence ID" value="MFF3226122.1"/>
    <property type="molecule type" value="Genomic_DNA"/>
</dbReference>
<dbReference type="SUPFAM" id="SSF54593">
    <property type="entry name" value="Glyoxalase/Bleomycin resistance protein/Dihydroxybiphenyl dioxygenase"/>
    <property type="match status" value="1"/>
</dbReference>
<protein>
    <submittedName>
        <fullName evidence="1">VOC family protein</fullName>
    </submittedName>
</protein>
<sequence>MTLSDVGLPIPLVFFRVGIVVPDLDVAIARFADGLGIGFTDPVTQRIPLMEVGDSVTPSFELTTAMSRTEPPYYELIQATGDSIFADPATKRILYYGCWEQDTERRLTRLASRGVPPDVIWRPAPEAAPTAIFSRPDRTGGRIGYLSAQTRPALEEWVRTGKSP</sequence>
<comment type="caution">
    <text evidence="1">The sequence shown here is derived from an EMBL/GenBank/DDBJ whole genome shotgun (WGS) entry which is preliminary data.</text>
</comment>
<keyword evidence="2" id="KW-1185">Reference proteome</keyword>
<organism evidence="1 2">
    <name type="scientific">Nocardia suismassiliense</name>
    <dbReference type="NCBI Taxonomy" id="2077092"/>
    <lineage>
        <taxon>Bacteria</taxon>
        <taxon>Bacillati</taxon>
        <taxon>Actinomycetota</taxon>
        <taxon>Actinomycetes</taxon>
        <taxon>Mycobacteriales</taxon>
        <taxon>Nocardiaceae</taxon>
        <taxon>Nocardia</taxon>
    </lineage>
</organism>
<dbReference type="Proteomes" id="UP001601948">
    <property type="component" value="Unassembled WGS sequence"/>
</dbReference>
<dbReference type="RefSeq" id="WP_387721129.1">
    <property type="nucleotide sequence ID" value="NZ_JBIAPI010000007.1"/>
</dbReference>
<accession>A0ABW6QXX8</accession>